<accession>A0A1F4NRQ3</accession>
<evidence type="ECO:0000313" key="1">
    <source>
        <dbReference type="EMBL" id="OGB74110.1"/>
    </source>
</evidence>
<evidence type="ECO:0000313" key="2">
    <source>
        <dbReference type="Proteomes" id="UP000176651"/>
    </source>
</evidence>
<organism evidence="1 2">
    <name type="scientific">candidate division Kazan bacterium RBG_13_50_9</name>
    <dbReference type="NCBI Taxonomy" id="1798535"/>
    <lineage>
        <taxon>Bacteria</taxon>
        <taxon>Bacteria division Kazan-3B-28</taxon>
    </lineage>
</organism>
<dbReference type="STRING" id="1798535.A2V68_02130"/>
<protein>
    <submittedName>
        <fullName evidence="1">Uncharacterized protein</fullName>
    </submittedName>
</protein>
<reference evidence="1 2" key="1">
    <citation type="journal article" date="2016" name="Nat. Commun.">
        <title>Thousands of microbial genomes shed light on interconnected biogeochemical processes in an aquifer system.</title>
        <authorList>
            <person name="Anantharaman K."/>
            <person name="Brown C.T."/>
            <person name="Hug L.A."/>
            <person name="Sharon I."/>
            <person name="Castelle C.J."/>
            <person name="Probst A.J."/>
            <person name="Thomas B.C."/>
            <person name="Singh A."/>
            <person name="Wilkins M.J."/>
            <person name="Karaoz U."/>
            <person name="Brodie E.L."/>
            <person name="Williams K.H."/>
            <person name="Hubbard S.S."/>
            <person name="Banfield J.F."/>
        </authorList>
    </citation>
    <scope>NUCLEOTIDE SEQUENCE [LARGE SCALE GENOMIC DNA]</scope>
</reference>
<gene>
    <name evidence="1" type="ORF">A2V68_02130</name>
</gene>
<name>A0A1F4NRQ3_UNCK3</name>
<dbReference type="AlphaFoldDB" id="A0A1F4NRQ3"/>
<dbReference type="EMBL" id="META01000004">
    <property type="protein sequence ID" value="OGB74110.1"/>
    <property type="molecule type" value="Genomic_DNA"/>
</dbReference>
<dbReference type="Proteomes" id="UP000176651">
    <property type="component" value="Unassembled WGS sequence"/>
</dbReference>
<comment type="caution">
    <text evidence="1">The sequence shown here is derived from an EMBL/GenBank/DDBJ whole genome shotgun (WGS) entry which is preliminary data.</text>
</comment>
<sequence length="233" mass="26252">MFRRPRKSESGWKDLPTELIRAVGRKISFEPWEEAEAEALPNGGKLSSDALYGLLLRHLEFWRGRVKEMPLELSSATPRNLSVEMLANALVRITILVKDGNKPAKDRRGPEHFARCLRCQLRLLHSLEFFLESIEDYLSPSREPHTFYHLLALPLIALLSEISPPLPALVIRVISPDPALLGNFQVAFDQEMAEAIKAGGELSKEKLRQMVEKASALAGMITYFPKPEDPSNN</sequence>
<proteinExistence type="predicted"/>